<keyword evidence="1" id="KW-0472">Membrane</keyword>
<feature type="transmembrane region" description="Helical" evidence="1">
    <location>
        <begin position="12"/>
        <end position="33"/>
    </location>
</feature>
<keyword evidence="1" id="KW-1133">Transmembrane helix</keyword>
<evidence type="ECO:0000313" key="2">
    <source>
        <dbReference type="EMBL" id="KRM92270.1"/>
    </source>
</evidence>
<dbReference type="Proteomes" id="UP000051586">
    <property type="component" value="Unassembled WGS sequence"/>
</dbReference>
<dbReference type="AlphaFoldDB" id="A0A0R2CKZ0"/>
<protein>
    <submittedName>
        <fullName evidence="2">Integral membrane protein</fullName>
    </submittedName>
</protein>
<reference evidence="2 3" key="1">
    <citation type="journal article" date="2015" name="Genome Announc.">
        <title>Expanding the biotechnology potential of lactobacilli through comparative genomics of 213 strains and associated genera.</title>
        <authorList>
            <person name="Sun Z."/>
            <person name="Harris H.M."/>
            <person name="McCann A."/>
            <person name="Guo C."/>
            <person name="Argimon S."/>
            <person name="Zhang W."/>
            <person name="Yang X."/>
            <person name="Jeffery I.B."/>
            <person name="Cooney J.C."/>
            <person name="Kagawa T.F."/>
            <person name="Liu W."/>
            <person name="Song Y."/>
            <person name="Salvetti E."/>
            <person name="Wrobel A."/>
            <person name="Rasinkangas P."/>
            <person name="Parkhill J."/>
            <person name="Rea M.C."/>
            <person name="O'Sullivan O."/>
            <person name="Ritari J."/>
            <person name="Douillard F.P."/>
            <person name="Paul Ross R."/>
            <person name="Yang R."/>
            <person name="Briner A.E."/>
            <person name="Felis G.E."/>
            <person name="de Vos W.M."/>
            <person name="Barrangou R."/>
            <person name="Klaenhammer T.R."/>
            <person name="Caufield P.W."/>
            <person name="Cui Y."/>
            <person name="Zhang H."/>
            <person name="O'Toole P.W."/>
        </authorList>
    </citation>
    <scope>NUCLEOTIDE SEQUENCE [LARGE SCALE GENOMIC DNA]</scope>
    <source>
        <strain evidence="2 3">DSM 22689</strain>
    </source>
</reference>
<comment type="caution">
    <text evidence="2">The sequence shown here is derived from an EMBL/GenBank/DDBJ whole genome shotgun (WGS) entry which is preliminary data.</text>
</comment>
<feature type="transmembrane region" description="Helical" evidence="1">
    <location>
        <begin position="279"/>
        <end position="297"/>
    </location>
</feature>
<gene>
    <name evidence="2" type="ORF">FC87_GL000398</name>
</gene>
<evidence type="ECO:0000256" key="1">
    <source>
        <dbReference type="SAM" id="Phobius"/>
    </source>
</evidence>
<name>A0A0R2CKZ0_9LACO</name>
<feature type="transmembrane region" description="Helical" evidence="1">
    <location>
        <begin position="202"/>
        <end position="220"/>
    </location>
</feature>
<organism evidence="2 3">
    <name type="scientific">Fructilactobacillus florum DSM 22689 = JCM 16035</name>
    <dbReference type="NCBI Taxonomy" id="1423745"/>
    <lineage>
        <taxon>Bacteria</taxon>
        <taxon>Bacillati</taxon>
        <taxon>Bacillota</taxon>
        <taxon>Bacilli</taxon>
        <taxon>Lactobacillales</taxon>
        <taxon>Lactobacillaceae</taxon>
        <taxon>Fructilactobacillus</taxon>
    </lineage>
</organism>
<feature type="transmembrane region" description="Helical" evidence="1">
    <location>
        <begin position="45"/>
        <end position="64"/>
    </location>
</feature>
<dbReference type="EMBL" id="AYZI01000002">
    <property type="protein sequence ID" value="KRM92270.1"/>
    <property type="molecule type" value="Genomic_DNA"/>
</dbReference>
<dbReference type="RefSeq" id="WP_009166974.1">
    <property type="nucleotide sequence ID" value="NZ_AYZI01000002.1"/>
</dbReference>
<feature type="transmembrane region" description="Helical" evidence="1">
    <location>
        <begin position="444"/>
        <end position="460"/>
    </location>
</feature>
<accession>A0A0R2CKZ0</accession>
<feature type="transmembrane region" description="Helical" evidence="1">
    <location>
        <begin position="419"/>
        <end position="438"/>
    </location>
</feature>
<proteinExistence type="predicted"/>
<keyword evidence="1" id="KW-0812">Transmembrane</keyword>
<sequence>MKLSACLKRRLAWSQIITWGFVIWTGLIFLGALNDTNLNPVGLTSLILTSLGTGFIFGFVIWRFQLGVLIKRYRWFLTVVAVGIALIWQLLVVTQVSAPIGFSAGELQRSLLNPAVGQHLLARNPSNFFPTYLQHWLLVQFHLVPSWVNLNLINLSFFDFSLLLNLITVFLLNRSTLMPLIWVQSGLMVTMIQVIVPGADIMVLPFVSLLMLGFVINRTLGRDGRLNGWQLLGTLGFSLGALGTWLLKPSALVLLVAIAGWSLMKFWTSSKKWSLIKTGLFKGLVFLLIVTSGGVVANQVKQHNDFIQITDQQELPLSHSLALGLTAPGGSNVNQTKKMRQLATKSERNKYAEKIIFHQLRNYGMVGLGQYFVTKNYHNTSDGTFGWYRGDHPYISKRPQHKLQQLYYRTGTHFHDYQFLAQLFWVACLGLLILGFRVTGSTVQVLRLAWMLGLTVLLLFEGGRSRLLIQFLPELLLLLGLTYQSAWQKLMRLAHVFVTK</sequence>
<dbReference type="STRING" id="1423745.GCA_001311215_01055"/>
<feature type="transmembrane region" description="Helical" evidence="1">
    <location>
        <begin position="76"/>
        <end position="102"/>
    </location>
</feature>
<feature type="transmembrane region" description="Helical" evidence="1">
    <location>
        <begin position="467"/>
        <end position="486"/>
    </location>
</feature>
<feature type="transmembrane region" description="Helical" evidence="1">
    <location>
        <begin position="232"/>
        <end position="259"/>
    </location>
</feature>
<evidence type="ECO:0000313" key="3">
    <source>
        <dbReference type="Proteomes" id="UP000051586"/>
    </source>
</evidence>
<dbReference type="PATRIC" id="fig|1423745.4.peg.426"/>